<gene>
    <name evidence="1" type="primary">ORF205784</name>
</gene>
<evidence type="ECO:0000313" key="1">
    <source>
        <dbReference type="EMBL" id="CEK95184.1"/>
    </source>
</evidence>
<accession>A0A0B7BPF5</accession>
<proteinExistence type="predicted"/>
<name>A0A0B7BPF5_9EUPU</name>
<reference evidence="1" key="1">
    <citation type="submission" date="2014-12" db="EMBL/GenBank/DDBJ databases">
        <title>Insight into the proteome of Arion vulgaris.</title>
        <authorList>
            <person name="Aradska J."/>
            <person name="Bulat T."/>
            <person name="Smidak R."/>
            <person name="Sarate P."/>
            <person name="Gangsoo J."/>
            <person name="Sialana F."/>
            <person name="Bilban M."/>
            <person name="Lubec G."/>
        </authorList>
    </citation>
    <scope>NUCLEOTIDE SEQUENCE</scope>
    <source>
        <tissue evidence="1">Skin</tissue>
    </source>
</reference>
<organism evidence="1">
    <name type="scientific">Arion vulgaris</name>
    <dbReference type="NCBI Taxonomy" id="1028688"/>
    <lineage>
        <taxon>Eukaryota</taxon>
        <taxon>Metazoa</taxon>
        <taxon>Spiralia</taxon>
        <taxon>Lophotrochozoa</taxon>
        <taxon>Mollusca</taxon>
        <taxon>Gastropoda</taxon>
        <taxon>Heterobranchia</taxon>
        <taxon>Euthyneura</taxon>
        <taxon>Panpulmonata</taxon>
        <taxon>Eupulmonata</taxon>
        <taxon>Stylommatophora</taxon>
        <taxon>Helicina</taxon>
        <taxon>Arionoidea</taxon>
        <taxon>Arionidae</taxon>
        <taxon>Arion</taxon>
    </lineage>
</organism>
<protein>
    <submittedName>
        <fullName evidence="1">Uncharacterized protein</fullName>
    </submittedName>
</protein>
<dbReference type="AlphaFoldDB" id="A0A0B7BPF5"/>
<dbReference type="EMBL" id="HACG01048319">
    <property type="protein sequence ID" value="CEK95184.1"/>
    <property type="molecule type" value="Transcribed_RNA"/>
</dbReference>
<sequence length="51" mass="5461">MGLRDSAACTCGAPKHFLEHILHQLEQCENGNLDISVGGPRRGAKDIKTAT</sequence>